<evidence type="ECO:0000256" key="13">
    <source>
        <dbReference type="ARBA" id="ARBA00023102"/>
    </source>
</evidence>
<name>A0A9D9HP71_9SPIR</name>
<reference evidence="18" key="1">
    <citation type="submission" date="2020-10" db="EMBL/GenBank/DDBJ databases">
        <authorList>
            <person name="Gilroy R."/>
        </authorList>
    </citation>
    <scope>NUCLEOTIDE SEQUENCE</scope>
    <source>
        <strain evidence="18">10532</strain>
    </source>
</reference>
<dbReference type="InterPro" id="IPR015867">
    <property type="entry name" value="N-reg_PII/ATP_PRibTrfase_C"/>
</dbReference>
<dbReference type="Pfam" id="PF08029">
    <property type="entry name" value="HisG_C"/>
    <property type="match status" value="1"/>
</dbReference>
<keyword evidence="13" id="KW-0368">Histidine biosynthesis</keyword>
<dbReference type="GO" id="GO:0000287">
    <property type="term" value="F:magnesium ion binding"/>
    <property type="evidence" value="ECO:0007669"/>
    <property type="project" value="InterPro"/>
</dbReference>
<evidence type="ECO:0000256" key="7">
    <source>
        <dbReference type="ARBA" id="ARBA00022676"/>
    </source>
</evidence>
<comment type="caution">
    <text evidence="18">The sequence shown here is derived from an EMBL/GenBank/DDBJ whole genome shotgun (WGS) entry which is preliminary data.</text>
</comment>
<evidence type="ECO:0000256" key="10">
    <source>
        <dbReference type="ARBA" id="ARBA00022741"/>
    </source>
</evidence>
<evidence type="ECO:0000256" key="11">
    <source>
        <dbReference type="ARBA" id="ARBA00022840"/>
    </source>
</evidence>
<dbReference type="Pfam" id="PF01634">
    <property type="entry name" value="HisG"/>
    <property type="match status" value="1"/>
</dbReference>
<evidence type="ECO:0000256" key="2">
    <source>
        <dbReference type="ARBA" id="ARBA00004496"/>
    </source>
</evidence>
<dbReference type="Proteomes" id="UP000823638">
    <property type="component" value="Unassembled WGS sequence"/>
</dbReference>
<comment type="pathway">
    <text evidence="3">Amino-acid biosynthesis; L-histidine biosynthesis; L-histidine from 5-phospho-alpha-D-ribose 1-diphosphate: step 1/9.</text>
</comment>
<comment type="catalytic activity">
    <reaction evidence="1">
        <text>1-(5-phospho-beta-D-ribosyl)-ATP + diphosphate = 5-phospho-alpha-D-ribose 1-diphosphate + ATP</text>
        <dbReference type="Rhea" id="RHEA:18473"/>
        <dbReference type="ChEBI" id="CHEBI:30616"/>
        <dbReference type="ChEBI" id="CHEBI:33019"/>
        <dbReference type="ChEBI" id="CHEBI:58017"/>
        <dbReference type="ChEBI" id="CHEBI:73183"/>
        <dbReference type="EC" id="2.4.2.17"/>
    </reaction>
</comment>
<evidence type="ECO:0000256" key="1">
    <source>
        <dbReference type="ARBA" id="ARBA00000915"/>
    </source>
</evidence>
<evidence type="ECO:0000256" key="6">
    <source>
        <dbReference type="ARBA" id="ARBA00022605"/>
    </source>
</evidence>
<sequence>MDKLKILLPKGRIYDNVVSLFSGSGISVSLPDRAYRPTVNQEDLEAKVMKPQNIGKLLELGAHDVGFTGRDWILETGADVVEVMDLGFDRVKIVAAVPNEIDDEELKKRRIIVATEYTNIASKWLEEKRIKNMVVRTYGATEVFPPDDADMIVDNTATGRTLKENGLRIVDTLMTSSTCMFASKEALADEWKRKKINELKMLFAAVLDARDRVMLEMNVSKARFADLVSGLPSMRSPTVSPLYGDDGYAVKIAVKKCEVPSLMPRLKELGATDILEYELRKVMP</sequence>
<dbReference type="InterPro" id="IPR011322">
    <property type="entry name" value="N-reg_PII-like_a/b"/>
</dbReference>
<dbReference type="PANTHER" id="PTHR21403">
    <property type="entry name" value="ATP PHOSPHORIBOSYLTRANSFERASE ATP-PRTASE"/>
    <property type="match status" value="1"/>
</dbReference>
<proteinExistence type="predicted"/>
<evidence type="ECO:0000259" key="17">
    <source>
        <dbReference type="Pfam" id="PF08029"/>
    </source>
</evidence>
<dbReference type="PANTHER" id="PTHR21403:SF10">
    <property type="entry name" value="ATP PHOSPHORIBOSYLTRANSFERASE"/>
    <property type="match status" value="1"/>
</dbReference>
<dbReference type="Gene3D" id="3.30.70.120">
    <property type="match status" value="1"/>
</dbReference>
<evidence type="ECO:0000256" key="9">
    <source>
        <dbReference type="ARBA" id="ARBA00022723"/>
    </source>
</evidence>
<dbReference type="NCBIfam" id="TIGR00070">
    <property type="entry name" value="hisG"/>
    <property type="match status" value="1"/>
</dbReference>
<dbReference type="EC" id="2.4.2.17" evidence="4 15"/>
<dbReference type="Gene3D" id="3.40.190.10">
    <property type="entry name" value="Periplasmic binding protein-like II"/>
    <property type="match status" value="2"/>
</dbReference>
<dbReference type="GO" id="GO:0003879">
    <property type="term" value="F:ATP phosphoribosyltransferase activity"/>
    <property type="evidence" value="ECO:0007669"/>
    <property type="project" value="UniProtKB-UniRule"/>
</dbReference>
<evidence type="ECO:0000313" key="19">
    <source>
        <dbReference type="Proteomes" id="UP000823638"/>
    </source>
</evidence>
<dbReference type="AlphaFoldDB" id="A0A9D9HP71"/>
<dbReference type="SUPFAM" id="SSF54913">
    <property type="entry name" value="GlnB-like"/>
    <property type="match status" value="1"/>
</dbReference>
<keyword evidence="10" id="KW-0547">Nucleotide-binding</keyword>
<comment type="subcellular location">
    <subcellularLocation>
        <location evidence="2">Cytoplasm</location>
    </subcellularLocation>
</comment>
<keyword evidence="9" id="KW-0479">Metal-binding</keyword>
<keyword evidence="8 18" id="KW-0808">Transferase</keyword>
<keyword evidence="7 18" id="KW-0328">Glycosyltransferase</keyword>
<evidence type="ECO:0000256" key="15">
    <source>
        <dbReference type="NCBIfam" id="TIGR00070"/>
    </source>
</evidence>
<dbReference type="NCBIfam" id="TIGR03455">
    <property type="entry name" value="HisG_C-term"/>
    <property type="match status" value="1"/>
</dbReference>
<accession>A0A9D9HP71</accession>
<evidence type="ECO:0000256" key="5">
    <source>
        <dbReference type="ARBA" id="ARBA00022490"/>
    </source>
</evidence>
<organism evidence="18 19">
    <name type="scientific">Candidatus Gallitreponema excrementavium</name>
    <dbReference type="NCBI Taxonomy" id="2840840"/>
    <lineage>
        <taxon>Bacteria</taxon>
        <taxon>Pseudomonadati</taxon>
        <taxon>Spirochaetota</taxon>
        <taxon>Spirochaetia</taxon>
        <taxon>Spirochaetales</taxon>
        <taxon>Candidatus Gallitreponema</taxon>
    </lineage>
</organism>
<keyword evidence="5" id="KW-0963">Cytoplasm</keyword>
<evidence type="ECO:0000256" key="8">
    <source>
        <dbReference type="ARBA" id="ARBA00022679"/>
    </source>
</evidence>
<dbReference type="GO" id="GO:0000105">
    <property type="term" value="P:L-histidine biosynthetic process"/>
    <property type="evidence" value="ECO:0007669"/>
    <property type="project" value="UniProtKB-UniRule"/>
</dbReference>
<dbReference type="SUPFAM" id="SSF53850">
    <property type="entry name" value="Periplasmic binding protein-like II"/>
    <property type="match status" value="1"/>
</dbReference>
<keyword evidence="11" id="KW-0067">ATP-binding</keyword>
<feature type="domain" description="Histidine biosynthesis HisG C-terminal" evidence="17">
    <location>
        <begin position="209"/>
        <end position="281"/>
    </location>
</feature>
<evidence type="ECO:0000313" key="18">
    <source>
        <dbReference type="EMBL" id="MBO8457491.1"/>
    </source>
</evidence>
<dbReference type="GO" id="GO:0005524">
    <property type="term" value="F:ATP binding"/>
    <property type="evidence" value="ECO:0007669"/>
    <property type="project" value="UniProtKB-KW"/>
</dbReference>
<keyword evidence="12" id="KW-0460">Magnesium</keyword>
<dbReference type="EMBL" id="JADIMM010000065">
    <property type="protein sequence ID" value="MBO8457491.1"/>
    <property type="molecule type" value="Genomic_DNA"/>
</dbReference>
<dbReference type="GO" id="GO:0005737">
    <property type="term" value="C:cytoplasm"/>
    <property type="evidence" value="ECO:0007669"/>
    <property type="project" value="UniProtKB-SubCell"/>
</dbReference>
<keyword evidence="6" id="KW-0028">Amino-acid biosynthesis</keyword>
<protein>
    <recommendedName>
        <fullName evidence="4 15">ATP phosphoribosyltransferase</fullName>
        <ecNumber evidence="4 15">2.4.2.17</ecNumber>
    </recommendedName>
</protein>
<evidence type="ECO:0000256" key="14">
    <source>
        <dbReference type="ARBA" id="ARBA00024861"/>
    </source>
</evidence>
<dbReference type="InterPro" id="IPR013820">
    <property type="entry name" value="ATP_PRibTrfase_cat"/>
</dbReference>
<dbReference type="InterPro" id="IPR001348">
    <property type="entry name" value="ATP_PRibTrfase_HisG"/>
</dbReference>
<feature type="domain" description="ATP phosphoribosyltransferase catalytic" evidence="16">
    <location>
        <begin position="50"/>
        <end position="200"/>
    </location>
</feature>
<gene>
    <name evidence="18" type="ORF">IAA81_04595</name>
</gene>
<reference evidence="18" key="2">
    <citation type="journal article" date="2021" name="PeerJ">
        <title>Extensive microbial diversity within the chicken gut microbiome revealed by metagenomics and culture.</title>
        <authorList>
            <person name="Gilroy R."/>
            <person name="Ravi A."/>
            <person name="Getino M."/>
            <person name="Pursley I."/>
            <person name="Horton D.L."/>
            <person name="Alikhan N.F."/>
            <person name="Baker D."/>
            <person name="Gharbi K."/>
            <person name="Hall N."/>
            <person name="Watson M."/>
            <person name="Adriaenssens E.M."/>
            <person name="Foster-Nyarko E."/>
            <person name="Jarju S."/>
            <person name="Secka A."/>
            <person name="Antonio M."/>
            <person name="Oren A."/>
            <person name="Chaudhuri R.R."/>
            <person name="La Ragione R."/>
            <person name="Hildebrand F."/>
            <person name="Pallen M.J."/>
        </authorList>
    </citation>
    <scope>NUCLEOTIDE SEQUENCE</scope>
    <source>
        <strain evidence="18">10532</strain>
    </source>
</reference>
<comment type="function">
    <text evidence="14">Catalyzes the condensation of ATP and 5-phosphoribose 1-diphosphate to form N'-(5'-phosphoribosyl)-ATP (PR-ATP). Has a crucial role in the pathway because the rate of histidine biosynthesis seems to be controlled primarily by regulation of HisG enzymatic activity.</text>
</comment>
<evidence type="ECO:0000256" key="12">
    <source>
        <dbReference type="ARBA" id="ARBA00022842"/>
    </source>
</evidence>
<evidence type="ECO:0000256" key="4">
    <source>
        <dbReference type="ARBA" id="ARBA00011946"/>
    </source>
</evidence>
<evidence type="ECO:0000256" key="3">
    <source>
        <dbReference type="ARBA" id="ARBA00004667"/>
    </source>
</evidence>
<evidence type="ECO:0000259" key="16">
    <source>
        <dbReference type="Pfam" id="PF01634"/>
    </source>
</evidence>
<dbReference type="InterPro" id="IPR013115">
    <property type="entry name" value="HisG_C"/>
</dbReference>